<sequence>MRFPTNIMMEPKKESDELDELDEGSSGSTTKPLETPPRSISEDSSLSALSELESEPTPRRSARKRTSASASASAAPQPKKRRRISTSEEDDGDKDAGVVTTSIEAQEMSEDLLPFPSPFSSPAKSSTTTPKRKGSNNKSKAVVAPKGRKSAKASSSSSKPSHSSSSSSTKSTPFNWTQPAIDILIAESRAQQAAKGANDWVAVSEAIGKAMKPTTQQCKDKAKSLRARGVL</sequence>
<evidence type="ECO:0000256" key="1">
    <source>
        <dbReference type="SAM" id="MobiDB-lite"/>
    </source>
</evidence>
<feature type="compositionally biased region" description="Low complexity" evidence="1">
    <location>
        <begin position="42"/>
        <end position="51"/>
    </location>
</feature>
<evidence type="ECO:0000313" key="3">
    <source>
        <dbReference type="Proteomes" id="UP001212841"/>
    </source>
</evidence>
<dbReference type="AlphaFoldDB" id="A0AAD5S668"/>
<feature type="compositionally biased region" description="Low complexity" evidence="1">
    <location>
        <begin position="152"/>
        <end position="173"/>
    </location>
</feature>
<dbReference type="Proteomes" id="UP001212841">
    <property type="component" value="Unassembled WGS sequence"/>
</dbReference>
<feature type="compositionally biased region" description="Low complexity" evidence="1">
    <location>
        <begin position="67"/>
        <end position="77"/>
    </location>
</feature>
<name>A0AAD5S668_9FUNG</name>
<accession>A0AAD5S668</accession>
<gene>
    <name evidence="2" type="ORF">HK097_011498</name>
</gene>
<protein>
    <submittedName>
        <fullName evidence="2">Uncharacterized protein</fullName>
    </submittedName>
</protein>
<dbReference type="EMBL" id="JADGJD010000952">
    <property type="protein sequence ID" value="KAJ3047484.1"/>
    <property type="molecule type" value="Genomic_DNA"/>
</dbReference>
<organism evidence="2 3">
    <name type="scientific">Rhizophlyctis rosea</name>
    <dbReference type="NCBI Taxonomy" id="64517"/>
    <lineage>
        <taxon>Eukaryota</taxon>
        <taxon>Fungi</taxon>
        <taxon>Fungi incertae sedis</taxon>
        <taxon>Chytridiomycota</taxon>
        <taxon>Chytridiomycota incertae sedis</taxon>
        <taxon>Chytridiomycetes</taxon>
        <taxon>Rhizophlyctidales</taxon>
        <taxon>Rhizophlyctidaceae</taxon>
        <taxon>Rhizophlyctis</taxon>
    </lineage>
</organism>
<feature type="compositionally biased region" description="Low complexity" evidence="1">
    <location>
        <begin position="118"/>
        <end position="129"/>
    </location>
</feature>
<keyword evidence="3" id="KW-1185">Reference proteome</keyword>
<reference evidence="2" key="1">
    <citation type="submission" date="2020-05" db="EMBL/GenBank/DDBJ databases">
        <title>Phylogenomic resolution of chytrid fungi.</title>
        <authorList>
            <person name="Stajich J.E."/>
            <person name="Amses K."/>
            <person name="Simmons R."/>
            <person name="Seto K."/>
            <person name="Myers J."/>
            <person name="Bonds A."/>
            <person name="Quandt C.A."/>
            <person name="Barry K."/>
            <person name="Liu P."/>
            <person name="Grigoriev I."/>
            <person name="Longcore J.E."/>
            <person name="James T.Y."/>
        </authorList>
    </citation>
    <scope>NUCLEOTIDE SEQUENCE</scope>
    <source>
        <strain evidence="2">JEL0318</strain>
    </source>
</reference>
<comment type="caution">
    <text evidence="2">The sequence shown here is derived from an EMBL/GenBank/DDBJ whole genome shotgun (WGS) entry which is preliminary data.</text>
</comment>
<proteinExistence type="predicted"/>
<feature type="region of interest" description="Disordered" evidence="1">
    <location>
        <begin position="1"/>
        <end position="175"/>
    </location>
</feature>
<evidence type="ECO:0000313" key="2">
    <source>
        <dbReference type="EMBL" id="KAJ3047484.1"/>
    </source>
</evidence>